<accession>A0ABW8ZSG6</accession>
<comment type="caution">
    <text evidence="1">The sequence shown here is derived from an EMBL/GenBank/DDBJ whole genome shotgun (WGS) entry which is preliminary data.</text>
</comment>
<dbReference type="EMBL" id="JAQQFN010000013">
    <property type="protein sequence ID" value="MFL9885003.1"/>
    <property type="molecule type" value="Genomic_DNA"/>
</dbReference>
<gene>
    <name evidence="1" type="ORF">PQR66_18315</name>
</gene>
<sequence length="164" mass="19006">MYQSILPRRAYTLVQEAFLREDKGGEVQTTELIYCPMTGIRGPVPDTAVAWREQHRHALWEFNPWTGQRRSPRDIEQDPDGKLLLPPGETPTGEWEHHILMLIRADGALGQFMRLGWAAKLDAQQLIVKLSKGEQALTFRLTEPTDEQRYYQLLHLEVIRFALQ</sequence>
<name>A0ABW8ZSG6_9BURK</name>
<protein>
    <submittedName>
        <fullName evidence="1">Uncharacterized protein</fullName>
    </submittedName>
</protein>
<proteinExistence type="predicted"/>
<evidence type="ECO:0000313" key="2">
    <source>
        <dbReference type="Proteomes" id="UP001629249"/>
    </source>
</evidence>
<dbReference type="Proteomes" id="UP001629249">
    <property type="component" value="Unassembled WGS sequence"/>
</dbReference>
<dbReference type="RefSeq" id="WP_408330720.1">
    <property type="nucleotide sequence ID" value="NZ_JAQQFH010000016.1"/>
</dbReference>
<evidence type="ECO:0000313" key="1">
    <source>
        <dbReference type="EMBL" id="MFL9885003.1"/>
    </source>
</evidence>
<keyword evidence="2" id="KW-1185">Reference proteome</keyword>
<organism evidence="1 2">
    <name type="scientific">Paraburkholderia agricolaris</name>
    <dbReference type="NCBI Taxonomy" id="2152888"/>
    <lineage>
        <taxon>Bacteria</taxon>
        <taxon>Pseudomonadati</taxon>
        <taxon>Pseudomonadota</taxon>
        <taxon>Betaproteobacteria</taxon>
        <taxon>Burkholderiales</taxon>
        <taxon>Burkholderiaceae</taxon>
        <taxon>Paraburkholderia</taxon>
    </lineage>
</organism>
<reference evidence="1 2" key="1">
    <citation type="journal article" date="2024" name="Chem. Sci.">
        <title>Discovery of megapolipeptins by genome mining of a Burkholderiales bacteria collection.</title>
        <authorList>
            <person name="Paulo B.S."/>
            <person name="Recchia M.J.J."/>
            <person name="Lee S."/>
            <person name="Fergusson C.H."/>
            <person name="Romanowski S.B."/>
            <person name="Hernandez A."/>
            <person name="Krull N."/>
            <person name="Liu D.Y."/>
            <person name="Cavanagh H."/>
            <person name="Bos A."/>
            <person name="Gray C.A."/>
            <person name="Murphy B.T."/>
            <person name="Linington R.G."/>
            <person name="Eustaquio A.S."/>
        </authorList>
    </citation>
    <scope>NUCLEOTIDE SEQUENCE [LARGE SCALE GENOMIC DNA]</scope>
    <source>
        <strain evidence="1 2">RL16-012-BIC-B</strain>
    </source>
</reference>